<evidence type="ECO:0000313" key="1">
    <source>
        <dbReference type="EMBL" id="MPN53222.1"/>
    </source>
</evidence>
<dbReference type="AlphaFoldDB" id="A0A645IQP6"/>
<accession>A0A645IQP6</accession>
<sequence>MTAAKAPFRPLGDGVEASEYFCLILRGNDREIAVQFAFEAVRLPADDVLRLLGKTDLPVLETAFPEKSHIGLPESLNDLLRFLSVHSHHRISSGAENIGRTQPKDSAEPCTFHRIAEYTFESYRSRAPFEISPGTLV</sequence>
<comment type="caution">
    <text evidence="1">The sequence shown here is derived from an EMBL/GenBank/DDBJ whole genome shotgun (WGS) entry which is preliminary data.</text>
</comment>
<organism evidence="1">
    <name type="scientific">bioreactor metagenome</name>
    <dbReference type="NCBI Taxonomy" id="1076179"/>
    <lineage>
        <taxon>unclassified sequences</taxon>
        <taxon>metagenomes</taxon>
        <taxon>ecological metagenomes</taxon>
    </lineage>
</organism>
<name>A0A645IQP6_9ZZZZ</name>
<reference evidence="1" key="1">
    <citation type="submission" date="2019-08" db="EMBL/GenBank/DDBJ databases">
        <authorList>
            <person name="Kucharzyk K."/>
            <person name="Murdoch R.W."/>
            <person name="Higgins S."/>
            <person name="Loffler F."/>
        </authorList>
    </citation>
    <scope>NUCLEOTIDE SEQUENCE</scope>
</reference>
<protein>
    <submittedName>
        <fullName evidence="1">Uncharacterized protein</fullName>
    </submittedName>
</protein>
<dbReference type="EMBL" id="VSSQ01120114">
    <property type="protein sequence ID" value="MPN53222.1"/>
    <property type="molecule type" value="Genomic_DNA"/>
</dbReference>
<gene>
    <name evidence="1" type="ORF">SDC9_200886</name>
</gene>
<proteinExistence type="predicted"/>